<evidence type="ECO:0000313" key="1">
    <source>
        <dbReference type="EMBL" id="MPC77148.1"/>
    </source>
</evidence>
<name>A0A5B7I8E1_PORTR</name>
<dbReference type="AlphaFoldDB" id="A0A5B7I8E1"/>
<organism evidence="1 2">
    <name type="scientific">Portunus trituberculatus</name>
    <name type="common">Swimming crab</name>
    <name type="synonym">Neptunus trituberculatus</name>
    <dbReference type="NCBI Taxonomy" id="210409"/>
    <lineage>
        <taxon>Eukaryota</taxon>
        <taxon>Metazoa</taxon>
        <taxon>Ecdysozoa</taxon>
        <taxon>Arthropoda</taxon>
        <taxon>Crustacea</taxon>
        <taxon>Multicrustacea</taxon>
        <taxon>Malacostraca</taxon>
        <taxon>Eumalacostraca</taxon>
        <taxon>Eucarida</taxon>
        <taxon>Decapoda</taxon>
        <taxon>Pleocyemata</taxon>
        <taxon>Brachyura</taxon>
        <taxon>Eubrachyura</taxon>
        <taxon>Portunoidea</taxon>
        <taxon>Portunidae</taxon>
        <taxon>Portuninae</taxon>
        <taxon>Portunus</taxon>
    </lineage>
</organism>
<comment type="caution">
    <text evidence="1">The sequence shown here is derived from an EMBL/GenBank/DDBJ whole genome shotgun (WGS) entry which is preliminary data.</text>
</comment>
<dbReference type="Proteomes" id="UP000324222">
    <property type="component" value="Unassembled WGS sequence"/>
</dbReference>
<proteinExistence type="predicted"/>
<keyword evidence="2" id="KW-1185">Reference proteome</keyword>
<protein>
    <submittedName>
        <fullName evidence="1">Uncharacterized protein</fullName>
    </submittedName>
</protein>
<accession>A0A5B7I8E1</accession>
<sequence>MPESRRRFTASLCSGLKMRWKFWVPFRLRKLYVLLCMPEVLPGLSCAKKHDERKF</sequence>
<dbReference type="EMBL" id="VSRR010045122">
    <property type="protein sequence ID" value="MPC77148.1"/>
    <property type="molecule type" value="Genomic_DNA"/>
</dbReference>
<evidence type="ECO:0000313" key="2">
    <source>
        <dbReference type="Proteomes" id="UP000324222"/>
    </source>
</evidence>
<reference evidence="1 2" key="1">
    <citation type="submission" date="2019-05" db="EMBL/GenBank/DDBJ databases">
        <title>Another draft genome of Portunus trituberculatus and its Hox gene families provides insights of decapod evolution.</title>
        <authorList>
            <person name="Jeong J.-H."/>
            <person name="Song I."/>
            <person name="Kim S."/>
            <person name="Choi T."/>
            <person name="Kim D."/>
            <person name="Ryu S."/>
            <person name="Kim W."/>
        </authorList>
    </citation>
    <scope>NUCLEOTIDE SEQUENCE [LARGE SCALE GENOMIC DNA]</scope>
    <source>
        <tissue evidence="1">Muscle</tissue>
    </source>
</reference>
<gene>
    <name evidence="1" type="ORF">E2C01_071595</name>
</gene>